<reference evidence="4 5" key="1">
    <citation type="submission" date="2023-10" db="EMBL/GenBank/DDBJ databases">
        <title>Chromosome-scale genome assembly provides insights into flower coloration mechanisms of Canna indica.</title>
        <authorList>
            <person name="Li C."/>
        </authorList>
    </citation>
    <scope>NUCLEOTIDE SEQUENCE [LARGE SCALE GENOMIC DNA]</scope>
    <source>
        <tissue evidence="4">Flower</tissue>
    </source>
</reference>
<dbReference type="PANTHER" id="PTHR10627">
    <property type="entry name" value="SCP160"/>
    <property type="match status" value="1"/>
</dbReference>
<dbReference type="EMBL" id="CP136890">
    <property type="protein sequence ID" value="WOK95672.1"/>
    <property type="molecule type" value="Genomic_DNA"/>
</dbReference>
<evidence type="ECO:0000259" key="3">
    <source>
        <dbReference type="PROSITE" id="PS50105"/>
    </source>
</evidence>
<dbReference type="InterPro" id="IPR001660">
    <property type="entry name" value="SAM"/>
</dbReference>
<keyword evidence="1" id="KW-0677">Repeat</keyword>
<evidence type="ECO:0000313" key="4">
    <source>
        <dbReference type="EMBL" id="WOK95672.1"/>
    </source>
</evidence>
<dbReference type="CDD" id="cd09487">
    <property type="entry name" value="SAM_superfamily"/>
    <property type="match status" value="1"/>
</dbReference>
<dbReference type="Proteomes" id="UP001327560">
    <property type="component" value="Chromosome 1"/>
</dbReference>
<dbReference type="AlphaFoldDB" id="A0AAQ3JVA6"/>
<protein>
    <recommendedName>
        <fullName evidence="3">SAM domain-containing protein</fullName>
    </recommendedName>
</protein>
<dbReference type="PANTHER" id="PTHR10627:SF68">
    <property type="entry name" value="F26K24.15 PROTEIN-RELATED"/>
    <property type="match status" value="1"/>
</dbReference>
<proteinExistence type="predicted"/>
<sequence>MLAADSYEPPFVTSMDLPNLVDEVVDNDWVVVKKQRIIIWIPPPTAEPPLRSVDAKFSKPKKLVRRNSDSLKKRGRRLSNSKTSKPATIFSENQFHVEAQLGKPSAVPEHKNQTDHEELRYQKSSTNIVSPVATGAKNNSHDHQRPLMQTAPPLTHGVIKVNSFGHFKRQTALPSKKIGGTPRVPIGALNFVNRRLRASNLERKLQLLGGLRTWLLSQGLGQFIRIFEREKVGIYQLVNLTMGKLKDMGADAVGPRRKLIHAVECLSKPYYLDGCSN</sequence>
<name>A0AAQ3JVA6_9LILI</name>
<dbReference type="InterPro" id="IPR013761">
    <property type="entry name" value="SAM/pointed_sf"/>
</dbReference>
<dbReference type="PROSITE" id="PS50105">
    <property type="entry name" value="SAM_DOMAIN"/>
    <property type="match status" value="1"/>
</dbReference>
<evidence type="ECO:0000313" key="5">
    <source>
        <dbReference type="Proteomes" id="UP001327560"/>
    </source>
</evidence>
<keyword evidence="5" id="KW-1185">Reference proteome</keyword>
<dbReference type="Pfam" id="PF07647">
    <property type="entry name" value="SAM_2"/>
    <property type="match status" value="1"/>
</dbReference>
<evidence type="ECO:0000256" key="2">
    <source>
        <dbReference type="SAM" id="MobiDB-lite"/>
    </source>
</evidence>
<organism evidence="4 5">
    <name type="scientific">Canna indica</name>
    <name type="common">Indian-shot</name>
    <dbReference type="NCBI Taxonomy" id="4628"/>
    <lineage>
        <taxon>Eukaryota</taxon>
        <taxon>Viridiplantae</taxon>
        <taxon>Streptophyta</taxon>
        <taxon>Embryophyta</taxon>
        <taxon>Tracheophyta</taxon>
        <taxon>Spermatophyta</taxon>
        <taxon>Magnoliopsida</taxon>
        <taxon>Liliopsida</taxon>
        <taxon>Zingiberales</taxon>
        <taxon>Cannaceae</taxon>
        <taxon>Canna</taxon>
    </lineage>
</organism>
<feature type="region of interest" description="Disordered" evidence="2">
    <location>
        <begin position="59"/>
        <end position="86"/>
    </location>
</feature>
<accession>A0AAQ3JVA6</accession>
<dbReference type="SUPFAM" id="SSF47769">
    <property type="entry name" value="SAM/Pointed domain"/>
    <property type="match status" value="1"/>
</dbReference>
<evidence type="ECO:0000256" key="1">
    <source>
        <dbReference type="ARBA" id="ARBA00022737"/>
    </source>
</evidence>
<dbReference type="Gene3D" id="1.10.150.50">
    <property type="entry name" value="Transcription Factor, Ets-1"/>
    <property type="match status" value="1"/>
</dbReference>
<gene>
    <name evidence="4" type="ORF">Cni_G04379</name>
</gene>
<feature type="domain" description="SAM" evidence="3">
    <location>
        <begin position="214"/>
        <end position="269"/>
    </location>
</feature>